<protein>
    <submittedName>
        <fullName evidence="3">Glycosyl transferase, group 1 family protein</fullName>
    </submittedName>
</protein>
<reference evidence="4" key="2">
    <citation type="submission" date="2019-02" db="EMBL/GenBank/DDBJ databases">
        <title>Granulicella sibirica sp. nov., a psychrotolerant acidobacterium isolated from an organic soil layer in forested tundra, West Siberia.</title>
        <authorList>
            <person name="Oshkin I.Y."/>
            <person name="Kulichevskaya I.S."/>
            <person name="Rijpstra W.I.C."/>
            <person name="Sinninghe Damste J.S."/>
            <person name="Rakitin A.L."/>
            <person name="Ravin N.V."/>
            <person name="Dedysh S.N."/>
        </authorList>
    </citation>
    <scope>NUCLEOTIDE SEQUENCE [LARGE SCALE GENOMIC DNA]</scope>
    <source>
        <strain evidence="4">AF10</strain>
    </source>
</reference>
<sequence length="367" mass="39774">MFQRMKIIHVIYSMELGGAEVLVAQLCRMQRANGHDVSVFAYSKLGSVGEGLRDEGFEIYVPGEAPPARTMLRYYRQFAALRPDVVHCHNSAATLQGALSARLAGVRCVISTRHSLVAPPYDVAGEVKYNLIARSCDVITGICEITCENLRGGPLAQKEKIVRVYNGSSAIERVDLAPLGDEFVKRGLTLVFVGRLAAVKDLGTLLRAVALASVKVPELQAWIVGDGPVRKDLEALATALGVADRVRFWGQRMDTDRFFSAADVFAMSSVSEGLPMSLLQAMSLGIPAVLTDVGGMAEVLGLSKSGLLTPVGDSVAMSEAIVRLAEGQALRAEFARRAVETYRAEFTLERMDAAYMAIYRGEYELPV</sequence>
<dbReference type="SUPFAM" id="SSF53756">
    <property type="entry name" value="UDP-Glycosyltransferase/glycogen phosphorylase"/>
    <property type="match status" value="1"/>
</dbReference>
<evidence type="ECO:0000313" key="4">
    <source>
        <dbReference type="Proteomes" id="UP000289437"/>
    </source>
</evidence>
<keyword evidence="4" id="KW-1185">Reference proteome</keyword>
<dbReference type="GO" id="GO:0016757">
    <property type="term" value="F:glycosyltransferase activity"/>
    <property type="evidence" value="ECO:0007669"/>
    <property type="project" value="InterPro"/>
</dbReference>
<reference evidence="3 4" key="1">
    <citation type="submission" date="2018-11" db="EMBL/GenBank/DDBJ databases">
        <authorList>
            <person name="Mardanov A.V."/>
            <person name="Ravin N.V."/>
            <person name="Dedysh S.N."/>
        </authorList>
    </citation>
    <scope>NUCLEOTIDE SEQUENCE [LARGE SCALE GENOMIC DNA]</scope>
    <source>
        <strain evidence="3 4">AF10</strain>
    </source>
</reference>
<dbReference type="InterPro" id="IPR001296">
    <property type="entry name" value="Glyco_trans_1"/>
</dbReference>
<dbReference type="PANTHER" id="PTHR12526:SF630">
    <property type="entry name" value="GLYCOSYLTRANSFERASE"/>
    <property type="match status" value="1"/>
</dbReference>
<dbReference type="EMBL" id="RDSM01000003">
    <property type="protein sequence ID" value="RXH54584.1"/>
    <property type="molecule type" value="Genomic_DNA"/>
</dbReference>
<dbReference type="Pfam" id="PF00534">
    <property type="entry name" value="Glycos_transf_1"/>
    <property type="match status" value="1"/>
</dbReference>
<evidence type="ECO:0000259" key="1">
    <source>
        <dbReference type="Pfam" id="PF00534"/>
    </source>
</evidence>
<dbReference type="Pfam" id="PF13439">
    <property type="entry name" value="Glyco_transf_4"/>
    <property type="match status" value="1"/>
</dbReference>
<evidence type="ECO:0000313" key="3">
    <source>
        <dbReference type="EMBL" id="RXH54584.1"/>
    </source>
</evidence>
<accession>A0A4V1L555</accession>
<proteinExistence type="predicted"/>
<dbReference type="PANTHER" id="PTHR12526">
    <property type="entry name" value="GLYCOSYLTRANSFERASE"/>
    <property type="match status" value="1"/>
</dbReference>
<dbReference type="Gene3D" id="3.40.50.2000">
    <property type="entry name" value="Glycogen Phosphorylase B"/>
    <property type="match status" value="2"/>
</dbReference>
<organism evidence="3 4">
    <name type="scientific">Granulicella sibirica</name>
    <dbReference type="NCBI Taxonomy" id="2479048"/>
    <lineage>
        <taxon>Bacteria</taxon>
        <taxon>Pseudomonadati</taxon>
        <taxon>Acidobacteriota</taxon>
        <taxon>Terriglobia</taxon>
        <taxon>Terriglobales</taxon>
        <taxon>Acidobacteriaceae</taxon>
        <taxon>Granulicella</taxon>
    </lineage>
</organism>
<feature type="domain" description="Glycosyl transferase family 1" evidence="1">
    <location>
        <begin position="188"/>
        <end position="338"/>
    </location>
</feature>
<dbReference type="InterPro" id="IPR028098">
    <property type="entry name" value="Glyco_trans_4-like_N"/>
</dbReference>
<dbReference type="AlphaFoldDB" id="A0A4V1L555"/>
<name>A0A4V1L555_9BACT</name>
<feature type="domain" description="Glycosyltransferase subfamily 4-like N-terminal" evidence="2">
    <location>
        <begin position="17"/>
        <end position="167"/>
    </location>
</feature>
<keyword evidence="3" id="KW-0808">Transferase</keyword>
<evidence type="ECO:0000259" key="2">
    <source>
        <dbReference type="Pfam" id="PF13439"/>
    </source>
</evidence>
<gene>
    <name evidence="3" type="ORF">GRAN_3688</name>
</gene>
<dbReference type="Proteomes" id="UP000289437">
    <property type="component" value="Unassembled WGS sequence"/>
</dbReference>
<comment type="caution">
    <text evidence="3">The sequence shown here is derived from an EMBL/GenBank/DDBJ whole genome shotgun (WGS) entry which is preliminary data.</text>
</comment>